<accession>A0A835IH33</accession>
<dbReference type="AlphaFoldDB" id="A0A835IH33"/>
<dbReference type="InterPro" id="IPR024054">
    <property type="entry name" value="TIF2_asu_middle_sf"/>
</dbReference>
<sequence length="205" mass="23011">MEMVYLMVAIEYLQDPHHKLPFAPLSIKDPQQYYDSQYANAVRNVGDAEFNTKPISHDLNTQLSCGFLQNFISDMRENGFSDPFVRPDVVLKQDLYISIGWPIYRKYGHAYEAFILIVNDPGSILNSLTRDIKEVGPDGKEAAMRKDEAGGNEDCPVKMKLVAPPLYALTTQTIDKAFILIVNDPGSILNSLTRDIKEVGPDGKE</sequence>
<protein>
    <submittedName>
        <fullName evidence="2">Uncharacterized protein</fullName>
    </submittedName>
</protein>
<organism evidence="2 3">
    <name type="scientific">Coptis chinensis</name>
    <dbReference type="NCBI Taxonomy" id="261450"/>
    <lineage>
        <taxon>Eukaryota</taxon>
        <taxon>Viridiplantae</taxon>
        <taxon>Streptophyta</taxon>
        <taxon>Embryophyta</taxon>
        <taxon>Tracheophyta</taxon>
        <taxon>Spermatophyta</taxon>
        <taxon>Magnoliopsida</taxon>
        <taxon>Ranunculales</taxon>
        <taxon>Ranunculaceae</taxon>
        <taxon>Coptidoideae</taxon>
        <taxon>Coptis</taxon>
    </lineage>
</organism>
<dbReference type="SUPFAM" id="SSF116742">
    <property type="entry name" value="eIF2alpha middle domain-like"/>
    <property type="match status" value="1"/>
</dbReference>
<dbReference type="Gene3D" id="3.30.70.1130">
    <property type="entry name" value="EIF_2_alpha"/>
    <property type="match status" value="1"/>
</dbReference>
<evidence type="ECO:0000256" key="1">
    <source>
        <dbReference type="ARBA" id="ARBA00022917"/>
    </source>
</evidence>
<keyword evidence="1" id="KW-0648">Protein biosynthesis</keyword>
<evidence type="ECO:0000313" key="2">
    <source>
        <dbReference type="EMBL" id="KAF9617686.1"/>
    </source>
</evidence>
<comment type="caution">
    <text evidence="2">The sequence shown here is derived from an EMBL/GenBank/DDBJ whole genome shotgun (WGS) entry which is preliminary data.</text>
</comment>
<evidence type="ECO:0000313" key="3">
    <source>
        <dbReference type="Proteomes" id="UP000631114"/>
    </source>
</evidence>
<feature type="non-terminal residue" evidence="2">
    <location>
        <position position="1"/>
    </location>
</feature>
<dbReference type="Gene3D" id="1.10.150.190">
    <property type="entry name" value="Translation initiation factor 2, subunit 1, domain 2"/>
    <property type="match status" value="1"/>
</dbReference>
<dbReference type="GO" id="GO:0005850">
    <property type="term" value="C:eukaryotic translation initiation factor 2 complex"/>
    <property type="evidence" value="ECO:0007669"/>
    <property type="project" value="TreeGrafter"/>
</dbReference>
<keyword evidence="3" id="KW-1185">Reference proteome</keyword>
<gene>
    <name evidence="2" type="ORF">IFM89_037920</name>
</gene>
<dbReference type="InterPro" id="IPR011488">
    <property type="entry name" value="TIF_2_asu"/>
</dbReference>
<dbReference type="GO" id="GO:0043022">
    <property type="term" value="F:ribosome binding"/>
    <property type="evidence" value="ECO:0007669"/>
    <property type="project" value="TreeGrafter"/>
</dbReference>
<proteinExistence type="predicted"/>
<dbReference type="GO" id="GO:0033290">
    <property type="term" value="C:eukaryotic 48S preinitiation complex"/>
    <property type="evidence" value="ECO:0007669"/>
    <property type="project" value="TreeGrafter"/>
</dbReference>
<dbReference type="OrthoDB" id="1685042at2759"/>
<dbReference type="InterPro" id="IPR024055">
    <property type="entry name" value="TIF2_asu_C"/>
</dbReference>
<dbReference type="GO" id="GO:0003743">
    <property type="term" value="F:translation initiation factor activity"/>
    <property type="evidence" value="ECO:0007669"/>
    <property type="project" value="InterPro"/>
</dbReference>
<dbReference type="PANTHER" id="PTHR10602:SF0">
    <property type="entry name" value="EUKARYOTIC TRANSLATION INITIATION FACTOR 2 SUBUNIT 1"/>
    <property type="match status" value="1"/>
</dbReference>
<reference evidence="2 3" key="1">
    <citation type="submission" date="2020-10" db="EMBL/GenBank/DDBJ databases">
        <title>The Coptis chinensis genome and diversification of protoberbering-type alkaloids.</title>
        <authorList>
            <person name="Wang B."/>
            <person name="Shu S."/>
            <person name="Song C."/>
            <person name="Liu Y."/>
        </authorList>
    </citation>
    <scope>NUCLEOTIDE SEQUENCE [LARGE SCALE GENOMIC DNA]</scope>
    <source>
        <strain evidence="2">HL-2020</strain>
        <tissue evidence="2">Leaf</tissue>
    </source>
</reference>
<name>A0A835IH33_9MAGN</name>
<dbReference type="EMBL" id="JADFTS010000003">
    <property type="protein sequence ID" value="KAF9617686.1"/>
    <property type="molecule type" value="Genomic_DNA"/>
</dbReference>
<dbReference type="PANTHER" id="PTHR10602">
    <property type="entry name" value="EUKARYOTIC TRANSLATION INITIATION FACTOR 2 SUBUNIT 1"/>
    <property type="match status" value="1"/>
</dbReference>
<dbReference type="GO" id="GO:0003723">
    <property type="term" value="F:RNA binding"/>
    <property type="evidence" value="ECO:0007669"/>
    <property type="project" value="InterPro"/>
</dbReference>
<dbReference type="SUPFAM" id="SSF110993">
    <property type="entry name" value="eIF-2-alpha, C-terminal domain"/>
    <property type="match status" value="1"/>
</dbReference>
<dbReference type="Proteomes" id="UP000631114">
    <property type="component" value="Unassembled WGS sequence"/>
</dbReference>